<evidence type="ECO:0000313" key="3">
    <source>
        <dbReference type="Proteomes" id="UP000654075"/>
    </source>
</evidence>
<keyword evidence="3" id="KW-1185">Reference proteome</keyword>
<feature type="region of interest" description="Disordered" evidence="1">
    <location>
        <begin position="165"/>
        <end position="185"/>
    </location>
</feature>
<name>A0A813FZT4_POLGL</name>
<dbReference type="CDD" id="cd22964">
    <property type="entry name" value="DD_CrRSP_unchar"/>
    <property type="match status" value="1"/>
</dbReference>
<accession>A0A813FZT4</accession>
<protein>
    <submittedName>
        <fullName evidence="2">Uncharacterized protein</fullName>
    </submittedName>
</protein>
<proteinExistence type="predicted"/>
<comment type="caution">
    <text evidence="2">The sequence shown here is derived from an EMBL/GenBank/DDBJ whole genome shotgun (WGS) entry which is preliminary data.</text>
</comment>
<evidence type="ECO:0000313" key="2">
    <source>
        <dbReference type="EMBL" id="CAE8617849.1"/>
    </source>
</evidence>
<dbReference type="Proteomes" id="UP000654075">
    <property type="component" value="Unassembled WGS sequence"/>
</dbReference>
<feature type="region of interest" description="Disordered" evidence="1">
    <location>
        <begin position="54"/>
        <end position="73"/>
    </location>
</feature>
<evidence type="ECO:0000256" key="1">
    <source>
        <dbReference type="SAM" id="MobiDB-lite"/>
    </source>
</evidence>
<sequence length="213" mass="23542">MGCSASVGANFKASGASHDEKQQEFTCIAIQVARGQKATPTLRWARTPHFGLLDSFPSSEGEGPPMQPTKVGPNEDDHEAWMQLLSCQSDTFADIAFQRLRDASKCTASVMQTFRFVNRSAQEHLMYIQEKVNPVLEALVTAVLLERPDDPSFFMLRWLMEQTKTVDGTDQGSSSSGQRSGSTAEEIEAVRIEIKKLEERKTELLDVLGAGDE</sequence>
<dbReference type="AlphaFoldDB" id="A0A813FZT4"/>
<dbReference type="OrthoDB" id="420060at2759"/>
<organism evidence="2 3">
    <name type="scientific">Polarella glacialis</name>
    <name type="common">Dinoflagellate</name>
    <dbReference type="NCBI Taxonomy" id="89957"/>
    <lineage>
        <taxon>Eukaryota</taxon>
        <taxon>Sar</taxon>
        <taxon>Alveolata</taxon>
        <taxon>Dinophyceae</taxon>
        <taxon>Suessiales</taxon>
        <taxon>Suessiaceae</taxon>
        <taxon>Polarella</taxon>
    </lineage>
</organism>
<gene>
    <name evidence="2" type="ORF">PGLA1383_LOCUS35506</name>
</gene>
<dbReference type="EMBL" id="CAJNNV010026299">
    <property type="protein sequence ID" value="CAE8617849.1"/>
    <property type="molecule type" value="Genomic_DNA"/>
</dbReference>
<feature type="compositionally biased region" description="Low complexity" evidence="1">
    <location>
        <begin position="168"/>
        <end position="183"/>
    </location>
</feature>
<feature type="non-terminal residue" evidence="2">
    <location>
        <position position="1"/>
    </location>
</feature>
<reference evidence="2" key="1">
    <citation type="submission" date="2021-02" db="EMBL/GenBank/DDBJ databases">
        <authorList>
            <person name="Dougan E. K."/>
            <person name="Rhodes N."/>
            <person name="Thang M."/>
            <person name="Chan C."/>
        </authorList>
    </citation>
    <scope>NUCLEOTIDE SEQUENCE</scope>
</reference>